<dbReference type="GO" id="GO:0003677">
    <property type="term" value="F:DNA binding"/>
    <property type="evidence" value="ECO:0007669"/>
    <property type="project" value="UniProtKB-KW"/>
</dbReference>
<accession>A0A7C9JCY3</accession>
<evidence type="ECO:0000256" key="2">
    <source>
        <dbReference type="ARBA" id="ARBA00023125"/>
    </source>
</evidence>
<proteinExistence type="predicted"/>
<protein>
    <submittedName>
        <fullName evidence="6">LuxR family transcriptional regulator</fullName>
    </submittedName>
</protein>
<dbReference type="InterPro" id="IPR036388">
    <property type="entry name" value="WH-like_DNA-bd_sf"/>
</dbReference>
<gene>
    <name evidence="6" type="ORF">D1639_03015</name>
</gene>
<dbReference type="PROSITE" id="PS50043">
    <property type="entry name" value="HTH_LUXR_2"/>
    <property type="match status" value="1"/>
</dbReference>
<feature type="transmembrane region" description="Helical" evidence="4">
    <location>
        <begin position="275"/>
        <end position="293"/>
    </location>
</feature>
<feature type="transmembrane region" description="Helical" evidence="4">
    <location>
        <begin position="181"/>
        <end position="201"/>
    </location>
</feature>
<feature type="transmembrane region" description="Helical" evidence="4">
    <location>
        <begin position="123"/>
        <end position="144"/>
    </location>
</feature>
<dbReference type="PANTHER" id="PTHR44688">
    <property type="entry name" value="DNA-BINDING TRANSCRIPTIONAL ACTIVATOR DEVR_DOSR"/>
    <property type="match status" value="1"/>
</dbReference>
<sequence length="490" mass="53031">MAGEKESAQQGGRGRSGALLGAPLEPAASIPLRFLGMGLFIAWLSCTHISLIFPGPDADLAMRNNFDLGMRLGDLTTFVVLALAARRLGVLSDHPRLLWLAVGLCTAGSLAEGLWILPATSSQPLNLAVSALTAVGGAFLFCLWGQIYSCMGKTQAITYGALSCVAALAASALVYTMREPFAIVATSAFPLLSLGCALASVRQLPPEHPADARQRYPLPWKLFAIMALGGLISGVSGSFMPTVAYMGSIHRITATGLFGVLTLGLVAVSRKRQDARMLAVITVPIALASLLLIPFAEGWFAYAVSFLAKLAFIFFTFLMLLIMTRIVHRFSVPSLRLFALTRFFTELPLLAGVLTQRWLMGSGLVSDMTVRVAMCLGGIVLLLICILIWKSEKSVNDDWGAAGVTIEGSVHTPTEAERIERRADELGRRFDLTRREQEIMLLVAQGKTRAQIEAELFLSENTVKTRIRHGYAKMGIHSKEEARALFDETS</sequence>
<evidence type="ECO:0000313" key="6">
    <source>
        <dbReference type="EMBL" id="NBI34019.1"/>
    </source>
</evidence>
<keyword evidence="2" id="KW-0238">DNA-binding</keyword>
<feature type="transmembrane region" description="Helical" evidence="4">
    <location>
        <begin position="222"/>
        <end position="243"/>
    </location>
</feature>
<keyword evidence="1" id="KW-0805">Transcription regulation</keyword>
<feature type="transmembrane region" description="Helical" evidence="4">
    <location>
        <begin position="34"/>
        <end position="53"/>
    </location>
</feature>
<dbReference type="InterPro" id="IPR000792">
    <property type="entry name" value="Tscrpt_reg_LuxR_C"/>
</dbReference>
<keyword evidence="4" id="KW-0812">Transmembrane</keyword>
<organism evidence="6">
    <name type="scientific">Muribaculaceae bacterium Z82</name>
    <dbReference type="NCBI Taxonomy" id="2304548"/>
    <lineage>
        <taxon>Bacteria</taxon>
        <taxon>Pseudomonadati</taxon>
        <taxon>Bacteroidota</taxon>
        <taxon>Bacteroidia</taxon>
        <taxon>Bacteroidales</taxon>
        <taxon>Muribaculaceae</taxon>
    </lineage>
</organism>
<dbReference type="AlphaFoldDB" id="A0A7C9JCY3"/>
<evidence type="ECO:0000259" key="5">
    <source>
        <dbReference type="PROSITE" id="PS50043"/>
    </source>
</evidence>
<dbReference type="Pfam" id="PF00196">
    <property type="entry name" value="GerE"/>
    <property type="match status" value="1"/>
</dbReference>
<feature type="transmembrane region" description="Helical" evidence="4">
    <location>
        <begin position="299"/>
        <end position="323"/>
    </location>
</feature>
<feature type="transmembrane region" description="Helical" evidence="4">
    <location>
        <begin position="335"/>
        <end position="356"/>
    </location>
</feature>
<keyword evidence="4" id="KW-1133">Transmembrane helix</keyword>
<keyword evidence="4" id="KW-0472">Membrane</keyword>
<dbReference type="EMBL" id="QWKH01000011">
    <property type="protein sequence ID" value="NBI34019.1"/>
    <property type="molecule type" value="Genomic_DNA"/>
</dbReference>
<feature type="domain" description="HTH luxR-type" evidence="5">
    <location>
        <begin position="425"/>
        <end position="490"/>
    </location>
</feature>
<keyword evidence="3" id="KW-0804">Transcription</keyword>
<dbReference type="GO" id="GO:0006355">
    <property type="term" value="P:regulation of DNA-templated transcription"/>
    <property type="evidence" value="ECO:0007669"/>
    <property type="project" value="InterPro"/>
</dbReference>
<comment type="caution">
    <text evidence="6">The sequence shown here is derived from an EMBL/GenBank/DDBJ whole genome shotgun (WGS) entry which is preliminary data.</text>
</comment>
<dbReference type="SUPFAM" id="SSF46894">
    <property type="entry name" value="C-terminal effector domain of the bipartite response regulators"/>
    <property type="match status" value="1"/>
</dbReference>
<feature type="transmembrane region" description="Helical" evidence="4">
    <location>
        <begin position="156"/>
        <end position="175"/>
    </location>
</feature>
<dbReference type="CDD" id="cd06170">
    <property type="entry name" value="LuxR_C_like"/>
    <property type="match status" value="1"/>
</dbReference>
<evidence type="ECO:0000256" key="3">
    <source>
        <dbReference type="ARBA" id="ARBA00023163"/>
    </source>
</evidence>
<feature type="transmembrane region" description="Helical" evidence="4">
    <location>
        <begin position="368"/>
        <end position="389"/>
    </location>
</feature>
<dbReference type="PRINTS" id="PR00038">
    <property type="entry name" value="HTHLUXR"/>
</dbReference>
<feature type="transmembrane region" description="Helical" evidence="4">
    <location>
        <begin position="68"/>
        <end position="85"/>
    </location>
</feature>
<dbReference type="SMART" id="SM00421">
    <property type="entry name" value="HTH_LUXR"/>
    <property type="match status" value="1"/>
</dbReference>
<name>A0A7C9JCY3_9BACT</name>
<reference evidence="6" key="1">
    <citation type="submission" date="2018-08" db="EMBL/GenBank/DDBJ databases">
        <title>Murine metabolic-syndrome-specific gut microbial biobank.</title>
        <authorList>
            <person name="Liu C."/>
        </authorList>
    </citation>
    <scope>NUCLEOTIDE SEQUENCE [LARGE SCALE GENOMIC DNA]</scope>
    <source>
        <strain evidence="6">Z82</strain>
    </source>
</reference>
<dbReference type="PANTHER" id="PTHR44688:SF16">
    <property type="entry name" value="DNA-BINDING TRANSCRIPTIONAL ACTIVATOR DEVR_DOSR"/>
    <property type="match status" value="1"/>
</dbReference>
<dbReference type="InterPro" id="IPR016032">
    <property type="entry name" value="Sig_transdc_resp-reg_C-effctor"/>
</dbReference>
<dbReference type="Gene3D" id="1.10.10.10">
    <property type="entry name" value="Winged helix-like DNA-binding domain superfamily/Winged helix DNA-binding domain"/>
    <property type="match status" value="1"/>
</dbReference>
<feature type="transmembrane region" description="Helical" evidence="4">
    <location>
        <begin position="249"/>
        <end position="268"/>
    </location>
</feature>
<evidence type="ECO:0000256" key="1">
    <source>
        <dbReference type="ARBA" id="ARBA00023015"/>
    </source>
</evidence>
<feature type="transmembrane region" description="Helical" evidence="4">
    <location>
        <begin position="97"/>
        <end position="117"/>
    </location>
</feature>
<evidence type="ECO:0000256" key="4">
    <source>
        <dbReference type="SAM" id="Phobius"/>
    </source>
</evidence>